<dbReference type="SMART" id="SM00862">
    <property type="entry name" value="Trans_reg_C"/>
    <property type="match status" value="1"/>
</dbReference>
<proteinExistence type="predicted"/>
<dbReference type="Pfam" id="PF00486">
    <property type="entry name" value="Trans_reg_C"/>
    <property type="match status" value="1"/>
</dbReference>
<keyword evidence="7" id="KW-1185">Reference proteome</keyword>
<evidence type="ECO:0000259" key="5">
    <source>
        <dbReference type="PROSITE" id="PS51755"/>
    </source>
</evidence>
<accession>A0ABP9QCM9</accession>
<dbReference type="SUPFAM" id="SSF46894">
    <property type="entry name" value="C-terminal effector domain of the bipartite response regulators"/>
    <property type="match status" value="1"/>
</dbReference>
<feature type="DNA-binding region" description="OmpR/PhoB-type" evidence="3">
    <location>
        <begin position="141"/>
        <end position="238"/>
    </location>
</feature>
<evidence type="ECO:0000313" key="6">
    <source>
        <dbReference type="EMBL" id="GAA5159674.1"/>
    </source>
</evidence>
<organism evidence="6 7">
    <name type="scientific">Pseudonocardia eucalypti</name>
    <dbReference type="NCBI Taxonomy" id="648755"/>
    <lineage>
        <taxon>Bacteria</taxon>
        <taxon>Bacillati</taxon>
        <taxon>Actinomycetota</taxon>
        <taxon>Actinomycetes</taxon>
        <taxon>Pseudonocardiales</taxon>
        <taxon>Pseudonocardiaceae</taxon>
        <taxon>Pseudonocardia</taxon>
    </lineage>
</organism>
<keyword evidence="2" id="KW-0597">Phosphoprotein</keyword>
<dbReference type="InterPro" id="IPR036388">
    <property type="entry name" value="WH-like_DNA-bd_sf"/>
</dbReference>
<feature type="modified residue" description="4-aspartylphosphate" evidence="2">
    <location>
        <position position="72"/>
    </location>
</feature>
<dbReference type="PANTHER" id="PTHR48111:SF28">
    <property type="entry name" value="TRANSCRIPTIONAL REGULATORY PROTEIN TCRX-RELATED"/>
    <property type="match status" value="1"/>
</dbReference>
<feature type="domain" description="OmpR/PhoB-type" evidence="5">
    <location>
        <begin position="141"/>
        <end position="238"/>
    </location>
</feature>
<dbReference type="SMART" id="SM00448">
    <property type="entry name" value="REC"/>
    <property type="match status" value="1"/>
</dbReference>
<dbReference type="InterPro" id="IPR016032">
    <property type="entry name" value="Sig_transdc_resp-reg_C-effctor"/>
</dbReference>
<name>A0ABP9QCM9_9PSEU</name>
<dbReference type="PROSITE" id="PS51755">
    <property type="entry name" value="OMPR_PHOB"/>
    <property type="match status" value="1"/>
</dbReference>
<evidence type="ECO:0000259" key="4">
    <source>
        <dbReference type="PROSITE" id="PS50110"/>
    </source>
</evidence>
<dbReference type="Gene3D" id="1.10.10.10">
    <property type="entry name" value="Winged helix-like DNA-binding domain superfamily/Winged helix DNA-binding domain"/>
    <property type="match status" value="1"/>
</dbReference>
<dbReference type="RefSeq" id="WP_185063334.1">
    <property type="nucleotide sequence ID" value="NZ_BAABJP010000019.1"/>
</dbReference>
<evidence type="ECO:0000256" key="1">
    <source>
        <dbReference type="ARBA" id="ARBA00023125"/>
    </source>
</evidence>
<evidence type="ECO:0000313" key="7">
    <source>
        <dbReference type="Proteomes" id="UP001428817"/>
    </source>
</evidence>
<dbReference type="InterPro" id="IPR001867">
    <property type="entry name" value="OmpR/PhoB-type_DNA-bd"/>
</dbReference>
<dbReference type="InterPro" id="IPR011006">
    <property type="entry name" value="CheY-like_superfamily"/>
</dbReference>
<dbReference type="PANTHER" id="PTHR48111">
    <property type="entry name" value="REGULATOR OF RPOS"/>
    <property type="match status" value="1"/>
</dbReference>
<comment type="caution">
    <text evidence="6">The sequence shown here is derived from an EMBL/GenBank/DDBJ whole genome shotgun (WGS) entry which is preliminary data.</text>
</comment>
<sequence>MYRDDSPGHASVALCDQPGNRPRLLIVGDDREMRDLLRAALSYTGYPLRVAGPGEEAVTVAESWAPSVVVQDGFAVTRRQRGRSVAVPALFLTPGTELRSRLPGLTLGGGDYLTKPFSPAELIARVRAVLRRSSPAHQSEGALLRCADLELSEESHRVSRAGQPIHLSLTEFALLRFLMQNSDRILGRVQILEHVWPYDYQDSQNVVETFMSRLRAKVDRGQPAMIHNIRGVGYVLRTPDQGTDQPRG</sequence>
<dbReference type="Pfam" id="PF00072">
    <property type="entry name" value="Response_reg"/>
    <property type="match status" value="1"/>
</dbReference>
<evidence type="ECO:0000256" key="2">
    <source>
        <dbReference type="PROSITE-ProRule" id="PRU00169"/>
    </source>
</evidence>
<dbReference type="CDD" id="cd00383">
    <property type="entry name" value="trans_reg_C"/>
    <property type="match status" value="1"/>
</dbReference>
<dbReference type="InterPro" id="IPR039420">
    <property type="entry name" value="WalR-like"/>
</dbReference>
<feature type="domain" description="Response regulatory" evidence="4">
    <location>
        <begin position="23"/>
        <end position="130"/>
    </location>
</feature>
<keyword evidence="1 3" id="KW-0238">DNA-binding</keyword>
<dbReference type="Gene3D" id="3.40.50.2300">
    <property type="match status" value="1"/>
</dbReference>
<dbReference type="Proteomes" id="UP001428817">
    <property type="component" value="Unassembled WGS sequence"/>
</dbReference>
<evidence type="ECO:0000256" key="3">
    <source>
        <dbReference type="PROSITE-ProRule" id="PRU01091"/>
    </source>
</evidence>
<protein>
    <submittedName>
        <fullName evidence="6">Response regulator transcription factor</fullName>
    </submittedName>
</protein>
<dbReference type="SUPFAM" id="SSF52172">
    <property type="entry name" value="CheY-like"/>
    <property type="match status" value="1"/>
</dbReference>
<dbReference type="PROSITE" id="PS50110">
    <property type="entry name" value="RESPONSE_REGULATORY"/>
    <property type="match status" value="1"/>
</dbReference>
<dbReference type="Gene3D" id="6.10.250.690">
    <property type="match status" value="1"/>
</dbReference>
<reference evidence="7" key="1">
    <citation type="journal article" date="2019" name="Int. J. Syst. Evol. Microbiol.">
        <title>The Global Catalogue of Microorganisms (GCM) 10K type strain sequencing project: providing services to taxonomists for standard genome sequencing and annotation.</title>
        <authorList>
            <consortium name="The Broad Institute Genomics Platform"/>
            <consortium name="The Broad Institute Genome Sequencing Center for Infectious Disease"/>
            <person name="Wu L."/>
            <person name="Ma J."/>
        </authorList>
    </citation>
    <scope>NUCLEOTIDE SEQUENCE [LARGE SCALE GENOMIC DNA]</scope>
    <source>
        <strain evidence="7">JCM 18303</strain>
    </source>
</reference>
<gene>
    <name evidence="6" type="ORF">GCM10023321_41160</name>
</gene>
<dbReference type="EMBL" id="BAABJP010000019">
    <property type="protein sequence ID" value="GAA5159674.1"/>
    <property type="molecule type" value="Genomic_DNA"/>
</dbReference>
<dbReference type="InterPro" id="IPR001789">
    <property type="entry name" value="Sig_transdc_resp-reg_receiver"/>
</dbReference>